<dbReference type="PANTHER" id="PTHR22600">
    <property type="entry name" value="BETA-HEXOSAMINIDASE"/>
    <property type="match status" value="1"/>
</dbReference>
<feature type="domain" description="Glycoside hydrolase family 20 catalytic" evidence="7">
    <location>
        <begin position="149"/>
        <end position="481"/>
    </location>
</feature>
<dbReference type="EC" id="3.2.1.52" evidence="3"/>
<comment type="similarity">
    <text evidence="2">Belongs to the glycosyl hydrolase 20 family.</text>
</comment>
<dbReference type="InterPro" id="IPR017853">
    <property type="entry name" value="GH"/>
</dbReference>
<feature type="active site" description="Proton donor" evidence="6">
    <location>
        <position position="307"/>
    </location>
</feature>
<evidence type="ECO:0000256" key="4">
    <source>
        <dbReference type="ARBA" id="ARBA00022801"/>
    </source>
</evidence>
<dbReference type="Pfam" id="PF02838">
    <property type="entry name" value="Glyco_hydro_20b"/>
    <property type="match status" value="1"/>
</dbReference>
<evidence type="ECO:0000256" key="2">
    <source>
        <dbReference type="ARBA" id="ARBA00006285"/>
    </source>
</evidence>
<evidence type="ECO:0000256" key="6">
    <source>
        <dbReference type="PIRSR" id="PIRSR625705-1"/>
    </source>
</evidence>
<organism evidence="9 10">
    <name type="scientific">Sphingobacterium puteale</name>
    <dbReference type="NCBI Taxonomy" id="2420510"/>
    <lineage>
        <taxon>Bacteria</taxon>
        <taxon>Pseudomonadati</taxon>
        <taxon>Bacteroidota</taxon>
        <taxon>Sphingobacteriia</taxon>
        <taxon>Sphingobacteriales</taxon>
        <taxon>Sphingobacteriaceae</taxon>
        <taxon>Sphingobacterium</taxon>
    </lineage>
</organism>
<evidence type="ECO:0000259" key="8">
    <source>
        <dbReference type="Pfam" id="PF02838"/>
    </source>
</evidence>
<evidence type="ECO:0000256" key="1">
    <source>
        <dbReference type="ARBA" id="ARBA00001231"/>
    </source>
</evidence>
<evidence type="ECO:0000313" key="10">
    <source>
        <dbReference type="Proteomes" id="UP000282423"/>
    </source>
</evidence>
<sequence>MNLNSIFLFCFSFFVIQHVQGQVDIIPKPLYVKVSDKQIVVKNTLLVFADPVFGAGRQYFQRLVLAKYGLTSSITDQRDAANICLLRDDKLAEEAYKLSIKGTAIKIYASGRAGMLNAVSSIDQLLAAAEHKGDQIRLHTVEIEDKPQFAWRGFMLDESRHFFGKEKVKSLLDWMAFYKLNKFHWHLTDEPAWRLSIQKYPWLTQVGGIGNYLDPYASVQYYSQADISEIIAYAAERNIEVIPEIDMPGHATAANRAYPFLSGGGNEKHPDFTFHPAKNTTYTFLTDVLREVKSLFPTVYIHLGGDEVAFGSDAWDNDAKVQELKKTVGLKSNKEVEEYFIRRMADSVARINGKIIVWDEMVDAKLAKDQTVMMWWRHDRPEQLVKILDKGYQTILTPRLPMYFDFVQQENHKYGRKWGKGFNPLQDVYNFAGSQLDSLGKRKKQVLGIQANLWTETVTNINRLDYLVFPRIAALAEAAWVPGAGRDFDEFTKKLKKHLPLYRDQGLYYFDPFKDSNPEPAVIKKSQKQYIDNPK</sequence>
<protein>
    <recommendedName>
        <fullName evidence="3">beta-N-acetylhexosaminidase</fullName>
        <ecNumber evidence="3">3.2.1.52</ecNumber>
    </recommendedName>
</protein>
<dbReference type="AlphaFoldDB" id="A0A420VY12"/>
<proteinExistence type="inferred from homology"/>
<dbReference type="SUPFAM" id="SSF55545">
    <property type="entry name" value="beta-N-acetylhexosaminidase-like domain"/>
    <property type="match status" value="1"/>
</dbReference>
<dbReference type="GO" id="GO:0016020">
    <property type="term" value="C:membrane"/>
    <property type="evidence" value="ECO:0007669"/>
    <property type="project" value="TreeGrafter"/>
</dbReference>
<dbReference type="Gene3D" id="3.20.20.80">
    <property type="entry name" value="Glycosidases"/>
    <property type="match status" value="1"/>
</dbReference>
<evidence type="ECO:0000313" key="9">
    <source>
        <dbReference type="EMBL" id="RKO71293.1"/>
    </source>
</evidence>
<dbReference type="InterPro" id="IPR015883">
    <property type="entry name" value="Glyco_hydro_20_cat"/>
</dbReference>
<dbReference type="Gene3D" id="3.30.379.10">
    <property type="entry name" value="Chitobiase/beta-hexosaminidase domain 2-like"/>
    <property type="match status" value="1"/>
</dbReference>
<dbReference type="PANTHER" id="PTHR22600:SF57">
    <property type="entry name" value="BETA-N-ACETYLHEXOSAMINIDASE"/>
    <property type="match status" value="1"/>
</dbReference>
<accession>A0A420VY12</accession>
<dbReference type="RefSeq" id="WP_121124172.1">
    <property type="nucleotide sequence ID" value="NZ_RBWS01000008.1"/>
</dbReference>
<evidence type="ECO:0000256" key="3">
    <source>
        <dbReference type="ARBA" id="ARBA00012663"/>
    </source>
</evidence>
<keyword evidence="10" id="KW-1185">Reference proteome</keyword>
<dbReference type="OrthoDB" id="1006965at2"/>
<keyword evidence="5" id="KW-0326">Glycosidase</keyword>
<comment type="catalytic activity">
    <reaction evidence="1">
        <text>Hydrolysis of terminal non-reducing N-acetyl-D-hexosamine residues in N-acetyl-beta-D-hexosaminides.</text>
        <dbReference type="EC" id="3.2.1.52"/>
    </reaction>
</comment>
<keyword evidence="4" id="KW-0378">Hydrolase</keyword>
<dbReference type="Pfam" id="PF00728">
    <property type="entry name" value="Glyco_hydro_20"/>
    <property type="match status" value="1"/>
</dbReference>
<name>A0A420VY12_9SPHI</name>
<dbReference type="SUPFAM" id="SSF51445">
    <property type="entry name" value="(Trans)glycosidases"/>
    <property type="match status" value="1"/>
</dbReference>
<dbReference type="InterPro" id="IPR025705">
    <property type="entry name" value="Beta_hexosaminidase_sua/sub"/>
</dbReference>
<dbReference type="GO" id="GO:0030203">
    <property type="term" value="P:glycosaminoglycan metabolic process"/>
    <property type="evidence" value="ECO:0007669"/>
    <property type="project" value="TreeGrafter"/>
</dbReference>
<dbReference type="InterPro" id="IPR029018">
    <property type="entry name" value="Hex-like_dom2"/>
</dbReference>
<gene>
    <name evidence="9" type="ORF">D7322_11020</name>
</gene>
<dbReference type="GO" id="GO:0005975">
    <property type="term" value="P:carbohydrate metabolic process"/>
    <property type="evidence" value="ECO:0007669"/>
    <property type="project" value="InterPro"/>
</dbReference>
<feature type="domain" description="Beta-hexosaminidase bacterial type N-terminal" evidence="8">
    <location>
        <begin position="24"/>
        <end position="145"/>
    </location>
</feature>
<comment type="caution">
    <text evidence="9">The sequence shown here is derived from an EMBL/GenBank/DDBJ whole genome shotgun (WGS) entry which is preliminary data.</text>
</comment>
<reference evidence="9 10" key="1">
    <citation type="submission" date="2018-10" db="EMBL/GenBank/DDBJ databases">
        <title>Sphingobacterium sp. M05W1-28.</title>
        <authorList>
            <person name="Cai H."/>
        </authorList>
    </citation>
    <scope>NUCLEOTIDE SEQUENCE [LARGE SCALE GENOMIC DNA]</scope>
    <source>
        <strain evidence="9 10">M05W1-28</strain>
    </source>
</reference>
<dbReference type="CDD" id="cd06563">
    <property type="entry name" value="GH20_chitobiase-like"/>
    <property type="match status" value="1"/>
</dbReference>
<evidence type="ECO:0000259" key="7">
    <source>
        <dbReference type="Pfam" id="PF00728"/>
    </source>
</evidence>
<dbReference type="InterPro" id="IPR015882">
    <property type="entry name" value="HEX_bac_N"/>
</dbReference>
<dbReference type="EMBL" id="RBWS01000008">
    <property type="protein sequence ID" value="RKO71293.1"/>
    <property type="molecule type" value="Genomic_DNA"/>
</dbReference>
<evidence type="ECO:0000256" key="5">
    <source>
        <dbReference type="ARBA" id="ARBA00023295"/>
    </source>
</evidence>
<dbReference type="Proteomes" id="UP000282423">
    <property type="component" value="Unassembled WGS sequence"/>
</dbReference>
<dbReference type="PRINTS" id="PR00738">
    <property type="entry name" value="GLHYDRLASE20"/>
</dbReference>
<dbReference type="GO" id="GO:0004563">
    <property type="term" value="F:beta-N-acetylhexosaminidase activity"/>
    <property type="evidence" value="ECO:0007669"/>
    <property type="project" value="UniProtKB-EC"/>
</dbReference>